<dbReference type="EMBL" id="JAHXCT010000003">
    <property type="protein sequence ID" value="MBW4768983.1"/>
    <property type="molecule type" value="Genomic_DNA"/>
</dbReference>
<proteinExistence type="predicted"/>
<evidence type="ECO:0000313" key="2">
    <source>
        <dbReference type="Proteomes" id="UP000788426"/>
    </source>
</evidence>
<reference evidence="1 2" key="1">
    <citation type="submission" date="2021-07" db="EMBL/GenBank/DDBJ databases">
        <title>Genomic diversity and antimicrobial resistance of Prevotella spp. isolated from chronic lung disease airways.</title>
        <authorList>
            <person name="Webb K.A."/>
            <person name="Olagoke O.S."/>
            <person name="Baird T."/>
            <person name="Neill J."/>
            <person name="Pham A."/>
            <person name="Wells T.J."/>
            <person name="Ramsay K.A."/>
            <person name="Bell S.C."/>
            <person name="Sarovich D.S."/>
            <person name="Price E.P."/>
        </authorList>
    </citation>
    <scope>NUCLEOTIDE SEQUENCE [LARGE SCALE GENOMIC DNA]</scope>
    <source>
        <strain evidence="1 2">SCHI0011.S.12</strain>
    </source>
</reference>
<organism evidence="1 2">
    <name type="scientific">Hoylesella nanceiensis</name>
    <dbReference type="NCBI Taxonomy" id="425941"/>
    <lineage>
        <taxon>Bacteria</taxon>
        <taxon>Pseudomonadati</taxon>
        <taxon>Bacteroidota</taxon>
        <taxon>Bacteroidia</taxon>
        <taxon>Bacteroidales</taxon>
        <taxon>Prevotellaceae</taxon>
        <taxon>Hoylesella</taxon>
    </lineage>
</organism>
<comment type="caution">
    <text evidence="1">The sequence shown here is derived from an EMBL/GenBank/DDBJ whole genome shotgun (WGS) entry which is preliminary data.</text>
</comment>
<sequence length="62" mass="7197">MLLQDKNNAIAKQANRLALKSVLTFQNEWNEKDENVACGSGRRDGKREAKWKEQTAELYRQC</sequence>
<name>A0ABS6YBP3_9BACT</name>
<protein>
    <submittedName>
        <fullName evidence="1">Uncharacterized protein</fullName>
    </submittedName>
</protein>
<gene>
    <name evidence="1" type="ORF">KZO38_04320</name>
</gene>
<dbReference type="RefSeq" id="WP_219480340.1">
    <property type="nucleotide sequence ID" value="NZ_JAHXCT010000003.1"/>
</dbReference>
<evidence type="ECO:0000313" key="1">
    <source>
        <dbReference type="EMBL" id="MBW4768983.1"/>
    </source>
</evidence>
<keyword evidence="2" id="KW-1185">Reference proteome</keyword>
<accession>A0ABS6YBP3</accession>
<dbReference type="Proteomes" id="UP000788426">
    <property type="component" value="Unassembled WGS sequence"/>
</dbReference>